<evidence type="ECO:0000313" key="3">
    <source>
        <dbReference type="Proteomes" id="UP000371977"/>
    </source>
</evidence>
<gene>
    <name evidence="2" type="ORF">ESZ50_10185</name>
</gene>
<proteinExistence type="predicted"/>
<name>A0A6C2C2R5_9LACO</name>
<keyword evidence="1" id="KW-0472">Membrane</keyword>
<reference evidence="2 3" key="1">
    <citation type="submission" date="2019-01" db="EMBL/GenBank/DDBJ databases">
        <title>Weissella sp. nov., a novel lactic acid bacterium isolated from animal feces.</title>
        <authorList>
            <person name="Wang L.-T."/>
        </authorList>
    </citation>
    <scope>NUCLEOTIDE SEQUENCE [LARGE SCALE GENOMIC DNA]</scope>
    <source>
        <strain evidence="2 3">8H-2</strain>
    </source>
</reference>
<keyword evidence="1" id="KW-0812">Transmembrane</keyword>
<feature type="transmembrane region" description="Helical" evidence="1">
    <location>
        <begin position="148"/>
        <end position="169"/>
    </location>
</feature>
<dbReference type="Proteomes" id="UP000371977">
    <property type="component" value="Unassembled WGS sequence"/>
</dbReference>
<accession>A0A6C2C2R5</accession>
<comment type="caution">
    <text evidence="2">The sequence shown here is derived from an EMBL/GenBank/DDBJ whole genome shotgun (WGS) entry which is preliminary data.</text>
</comment>
<organism evidence="2 3">
    <name type="scientific">Weissella muntiaci</name>
    <dbReference type="NCBI Taxonomy" id="2508881"/>
    <lineage>
        <taxon>Bacteria</taxon>
        <taxon>Bacillati</taxon>
        <taxon>Bacillota</taxon>
        <taxon>Bacilli</taxon>
        <taxon>Lactobacillales</taxon>
        <taxon>Lactobacillaceae</taxon>
        <taxon>Weissella</taxon>
    </lineage>
</organism>
<evidence type="ECO:0000256" key="1">
    <source>
        <dbReference type="SAM" id="Phobius"/>
    </source>
</evidence>
<keyword evidence="3" id="KW-1185">Reference proteome</keyword>
<feature type="transmembrane region" description="Helical" evidence="1">
    <location>
        <begin position="181"/>
        <end position="201"/>
    </location>
</feature>
<dbReference type="AlphaFoldDB" id="A0A6C2C2R5"/>
<sequence>MNETERKLKNDRAKYKSELIRKRELEEDETRRSNQEFMERLSIRKNVVEDDILNQLVKHKVVKVYVNQILNISNDERIVHRQEVHLFFKEFAEQTGLKIINLNKQEARYFFELNWHEEEQFFENWRRDEIYIFSTEGDRNLLFAKRYINTWSVPLGIIISIVMILFGIGQFTEWLNPILTFVWTLGLSLGYLLIVGIYRLVVVDIFDSI</sequence>
<evidence type="ECO:0000313" key="2">
    <source>
        <dbReference type="EMBL" id="TYC47989.1"/>
    </source>
</evidence>
<protein>
    <submittedName>
        <fullName evidence="2">Uncharacterized protein</fullName>
    </submittedName>
</protein>
<dbReference type="EMBL" id="SDGZ01000025">
    <property type="protein sequence ID" value="TYC47989.1"/>
    <property type="molecule type" value="Genomic_DNA"/>
</dbReference>
<dbReference type="RefSeq" id="WP_148623651.1">
    <property type="nucleotide sequence ID" value="NZ_SDGZ01000025.1"/>
</dbReference>
<keyword evidence="1" id="KW-1133">Transmembrane helix</keyword>